<gene>
    <name evidence="1" type="ORF">MLD38_034989</name>
</gene>
<reference evidence="2" key="1">
    <citation type="journal article" date="2023" name="Front. Plant Sci.">
        <title>Chromosomal-level genome assembly of Melastoma candidum provides insights into trichome evolution.</title>
        <authorList>
            <person name="Zhong Y."/>
            <person name="Wu W."/>
            <person name="Sun C."/>
            <person name="Zou P."/>
            <person name="Liu Y."/>
            <person name="Dai S."/>
            <person name="Zhou R."/>
        </authorList>
    </citation>
    <scope>NUCLEOTIDE SEQUENCE [LARGE SCALE GENOMIC DNA]</scope>
</reference>
<name>A0ACB9MBN6_9MYRT</name>
<evidence type="ECO:0000313" key="1">
    <source>
        <dbReference type="EMBL" id="KAI4321627.1"/>
    </source>
</evidence>
<dbReference type="Proteomes" id="UP001057402">
    <property type="component" value="Chromosome 10"/>
</dbReference>
<organism evidence="1 2">
    <name type="scientific">Melastoma candidum</name>
    <dbReference type="NCBI Taxonomy" id="119954"/>
    <lineage>
        <taxon>Eukaryota</taxon>
        <taxon>Viridiplantae</taxon>
        <taxon>Streptophyta</taxon>
        <taxon>Embryophyta</taxon>
        <taxon>Tracheophyta</taxon>
        <taxon>Spermatophyta</taxon>
        <taxon>Magnoliopsida</taxon>
        <taxon>eudicotyledons</taxon>
        <taxon>Gunneridae</taxon>
        <taxon>Pentapetalae</taxon>
        <taxon>rosids</taxon>
        <taxon>malvids</taxon>
        <taxon>Myrtales</taxon>
        <taxon>Melastomataceae</taxon>
        <taxon>Melastomatoideae</taxon>
        <taxon>Melastomateae</taxon>
        <taxon>Melastoma</taxon>
    </lineage>
</organism>
<proteinExistence type="predicted"/>
<protein>
    <submittedName>
        <fullName evidence="1">Uncharacterized protein</fullName>
    </submittedName>
</protein>
<sequence>MEMGILKPAQKYAAAGLFAFSLHQSQIHQSRLRHTLPSLEEEGIGDGSSGVRGVSVSSDHPEYWIHESSGLLWPIFRFLGVDEQCWQGLQETAGSSSQIRHHIGAFLELLVEEKDDSSPETKDKELALSKAVDAVVLNEDNIGPKDEEKSSRSYEEQCHEKLSNDGRNLSAEDPEEPNRTLQLDSRSAGDEKLHGRSGIRKHEEDIEESSRVSRPMKLTVLYELLSACMADKSKDGERPAVMDCYDARHRVALRLLAEWMGVKWTEMEALETIVALSSPPKEKGRTEEESGESESSWMNWKRGGVIGAAALGGGAVMAITGGLAAPAIAHGLGALAPTLGSIVPSVGASGFAAAATATGTGAGAVAVAASFGAAGAGLTGYKMARRTGDIEEFEFERVGEKHDKERLAVEILVSGLAFGDDDFVRPWEGIGVDTERYALKWESRHLIALSTAVRDWFTSKIAAELMKEGAMFTVLSALVTALALPATLVTASDLIDSQWAVTIDRSDKAGKLLCDVLLQRLQGNRPVTLIGFSLGARVIFKCLQCLAEACNADKSLPGARIVERVVLLGAPIPIKDENWETVRKMVAGRFVNVYSPNDWTLGIAFRASLLLKGLAGIQEVDIPGVENVDVSGMLEGHASYLWKTKAILQKLQMDTP</sequence>
<comment type="caution">
    <text evidence="1">The sequence shown here is derived from an EMBL/GenBank/DDBJ whole genome shotgun (WGS) entry which is preliminary data.</text>
</comment>
<dbReference type="EMBL" id="CM042889">
    <property type="protein sequence ID" value="KAI4321627.1"/>
    <property type="molecule type" value="Genomic_DNA"/>
</dbReference>
<evidence type="ECO:0000313" key="2">
    <source>
        <dbReference type="Proteomes" id="UP001057402"/>
    </source>
</evidence>
<accession>A0ACB9MBN6</accession>
<keyword evidence="2" id="KW-1185">Reference proteome</keyword>